<gene>
    <name evidence="2" type="ORF">DTL42_17350</name>
</gene>
<dbReference type="OrthoDB" id="272105at2"/>
<comment type="caution">
    <text evidence="2">The sequence shown here is derived from an EMBL/GenBank/DDBJ whole genome shotgun (WGS) entry which is preliminary data.</text>
</comment>
<dbReference type="InterPro" id="IPR032675">
    <property type="entry name" value="LRR_dom_sf"/>
</dbReference>
<sequence>MRAFLLLSLGVLLTGCFGKPPTPAVQPLDEISFARQWQDVESAATDSIHVVNSAVPLEQLQAMQPTAKLRELRLDQTPVTDAEADVIAQMDSLEIVNLPASQLTDAGLAKIAALPNLELLRIGSPKLTDAGIEKVGQSKTILYLHLIDTPITDQALPAIAQMEQLQSFYADGTQLTDDGMSNLVKARPQLHIHFNDLHPAGSQAGHTHDHDHSDGHDHNHDHKH</sequence>
<dbReference type="EMBL" id="QPEX01000034">
    <property type="protein sequence ID" value="RCS44688.1"/>
    <property type="molecule type" value="Genomic_DNA"/>
</dbReference>
<proteinExistence type="predicted"/>
<protein>
    <recommendedName>
        <fullName evidence="4">Leucine-rich repeat domain-containing protein</fullName>
    </recommendedName>
</protein>
<accession>A0A368KN71</accession>
<feature type="region of interest" description="Disordered" evidence="1">
    <location>
        <begin position="196"/>
        <end position="224"/>
    </location>
</feature>
<evidence type="ECO:0008006" key="4">
    <source>
        <dbReference type="Google" id="ProtNLM"/>
    </source>
</evidence>
<organism evidence="2 3">
    <name type="scientific">Bremerella cremea</name>
    <dbReference type="NCBI Taxonomy" id="1031537"/>
    <lineage>
        <taxon>Bacteria</taxon>
        <taxon>Pseudomonadati</taxon>
        <taxon>Planctomycetota</taxon>
        <taxon>Planctomycetia</taxon>
        <taxon>Pirellulales</taxon>
        <taxon>Pirellulaceae</taxon>
        <taxon>Bremerella</taxon>
    </lineage>
</organism>
<evidence type="ECO:0000256" key="1">
    <source>
        <dbReference type="SAM" id="MobiDB-lite"/>
    </source>
</evidence>
<name>A0A368KN71_9BACT</name>
<feature type="compositionally biased region" description="Basic and acidic residues" evidence="1">
    <location>
        <begin position="206"/>
        <end position="224"/>
    </location>
</feature>
<dbReference type="PROSITE" id="PS51257">
    <property type="entry name" value="PROKAR_LIPOPROTEIN"/>
    <property type="match status" value="1"/>
</dbReference>
<dbReference type="AlphaFoldDB" id="A0A368KN71"/>
<dbReference type="RefSeq" id="WP_114370277.1">
    <property type="nucleotide sequence ID" value="NZ_QPEX01000034.1"/>
</dbReference>
<evidence type="ECO:0000313" key="2">
    <source>
        <dbReference type="EMBL" id="RCS44688.1"/>
    </source>
</evidence>
<evidence type="ECO:0000313" key="3">
    <source>
        <dbReference type="Proteomes" id="UP000253562"/>
    </source>
</evidence>
<dbReference type="Gene3D" id="3.80.10.10">
    <property type="entry name" value="Ribonuclease Inhibitor"/>
    <property type="match status" value="1"/>
</dbReference>
<dbReference type="SUPFAM" id="SSF52047">
    <property type="entry name" value="RNI-like"/>
    <property type="match status" value="1"/>
</dbReference>
<dbReference type="Proteomes" id="UP000253562">
    <property type="component" value="Unassembled WGS sequence"/>
</dbReference>
<reference evidence="2 3" key="1">
    <citation type="submission" date="2018-07" db="EMBL/GenBank/DDBJ databases">
        <title>Comparative genomes isolates from brazilian mangrove.</title>
        <authorList>
            <person name="De Araujo J.E."/>
            <person name="Taketani R.G."/>
            <person name="Silva M.C.P."/>
            <person name="Lourenco M.V."/>
            <person name="Oliveira V.M."/>
            <person name="Andreote F.D."/>
        </authorList>
    </citation>
    <scope>NUCLEOTIDE SEQUENCE [LARGE SCALE GENOMIC DNA]</scope>
    <source>
        <strain evidence="2 3">HEX PRIS-MGV</strain>
    </source>
</reference>